<name>A0A7X3MH13_9FIRM</name>
<dbReference type="RefSeq" id="WP_159751414.1">
    <property type="nucleotide sequence ID" value="NZ_WUQX01000001.1"/>
</dbReference>
<evidence type="ECO:0000313" key="2">
    <source>
        <dbReference type="Proteomes" id="UP000460412"/>
    </source>
</evidence>
<dbReference type="Proteomes" id="UP000460412">
    <property type="component" value="Unassembled WGS sequence"/>
</dbReference>
<gene>
    <name evidence="1" type="ORF">GN277_12915</name>
</gene>
<proteinExistence type="predicted"/>
<evidence type="ECO:0000313" key="1">
    <source>
        <dbReference type="EMBL" id="MXP76263.1"/>
    </source>
</evidence>
<sequence length="139" mass="16361">MDIRLLKLSNYKGERDSLTSQDILSIHLGYFLMNGKVTYSTDKAIADQPEYVILVLGNFPVCYWCHVEDYDYKSGEIFKTQKKNLQKYTPDKYKEDSNMTWLLIDSMKEIPKEFLDSIECNKEVMEFIGNRANHKKIEL</sequence>
<keyword evidence="2" id="KW-1185">Reference proteome</keyword>
<dbReference type="EMBL" id="WUQX01000001">
    <property type="protein sequence ID" value="MXP76263.1"/>
    <property type="molecule type" value="Genomic_DNA"/>
</dbReference>
<organism evidence="1 2">
    <name type="scientific">Sporofaciens musculi</name>
    <dbReference type="NCBI Taxonomy" id="2681861"/>
    <lineage>
        <taxon>Bacteria</taxon>
        <taxon>Bacillati</taxon>
        <taxon>Bacillota</taxon>
        <taxon>Clostridia</taxon>
        <taxon>Lachnospirales</taxon>
        <taxon>Lachnospiraceae</taxon>
        <taxon>Sporofaciens</taxon>
    </lineage>
</organism>
<reference evidence="1 2" key="1">
    <citation type="submission" date="2019-12" db="EMBL/GenBank/DDBJ databases">
        <title>Sporaefaciens musculi gen. nov., sp. nov., a novel bacterium isolated from the caecum of an obese mouse.</title>
        <authorList>
            <person name="Rasmussen T.S."/>
            <person name="Streidl T."/>
            <person name="Hitch T.C.A."/>
            <person name="Wortmann E."/>
            <person name="Deptula P."/>
            <person name="Hansen M."/>
            <person name="Nielsen D.S."/>
            <person name="Clavel T."/>
            <person name="Vogensen F.K."/>
        </authorList>
    </citation>
    <scope>NUCLEOTIDE SEQUENCE [LARGE SCALE GENOMIC DNA]</scope>
    <source>
        <strain evidence="1 2">WCA-9-b2</strain>
    </source>
</reference>
<accession>A0A7X3MH13</accession>
<comment type="caution">
    <text evidence="1">The sequence shown here is derived from an EMBL/GenBank/DDBJ whole genome shotgun (WGS) entry which is preliminary data.</text>
</comment>
<dbReference type="AlphaFoldDB" id="A0A7X3MH13"/>
<protein>
    <submittedName>
        <fullName evidence="1">Uncharacterized protein</fullName>
    </submittedName>
</protein>